<accession>A0A512CGC7</accession>
<reference evidence="1 2" key="1">
    <citation type="submission" date="2019-07" db="EMBL/GenBank/DDBJ databases">
        <title>Whole genome shotgun sequence of Cyclobacterium qasimii NBRC 106168.</title>
        <authorList>
            <person name="Hosoyama A."/>
            <person name="Uohara A."/>
            <person name="Ohji S."/>
            <person name="Ichikawa N."/>
        </authorList>
    </citation>
    <scope>NUCLEOTIDE SEQUENCE [LARGE SCALE GENOMIC DNA]</scope>
    <source>
        <strain evidence="1 2">NBRC 106168</strain>
    </source>
</reference>
<proteinExistence type="predicted"/>
<organism evidence="1 2">
    <name type="scientific">Cyclobacterium qasimii</name>
    <dbReference type="NCBI Taxonomy" id="1350429"/>
    <lineage>
        <taxon>Bacteria</taxon>
        <taxon>Pseudomonadati</taxon>
        <taxon>Bacteroidota</taxon>
        <taxon>Cytophagia</taxon>
        <taxon>Cytophagales</taxon>
        <taxon>Cyclobacteriaceae</taxon>
        <taxon>Cyclobacterium</taxon>
    </lineage>
</organism>
<keyword evidence="2" id="KW-1185">Reference proteome</keyword>
<dbReference type="Proteomes" id="UP000321301">
    <property type="component" value="Unassembled WGS sequence"/>
</dbReference>
<dbReference type="EMBL" id="BJYV01000021">
    <property type="protein sequence ID" value="GEO23226.1"/>
    <property type="molecule type" value="Genomic_DNA"/>
</dbReference>
<evidence type="ECO:0000313" key="2">
    <source>
        <dbReference type="Proteomes" id="UP000321301"/>
    </source>
</evidence>
<evidence type="ECO:0000313" key="1">
    <source>
        <dbReference type="EMBL" id="GEO23226.1"/>
    </source>
</evidence>
<comment type="caution">
    <text evidence="1">The sequence shown here is derived from an EMBL/GenBank/DDBJ whole genome shotgun (WGS) entry which is preliminary data.</text>
</comment>
<dbReference type="AlphaFoldDB" id="A0A512CGC7"/>
<dbReference type="RefSeq" id="WP_020893673.1">
    <property type="nucleotide sequence ID" value="NZ_BJYV01000021.1"/>
</dbReference>
<gene>
    <name evidence="1" type="ORF">CQA01_37600</name>
</gene>
<name>A0A512CGC7_9BACT</name>
<protein>
    <submittedName>
        <fullName evidence="1">Uncharacterized protein</fullName>
    </submittedName>
</protein>
<sequence>MTRKLFPLDKNYILRQAQDGIEKEMMDLMVEELKNAFTLLFNPLELQDDTYLKILSKKSFPEDHLSIIYRQLAGIFRYKFGTNQLELRFDGKSHFEKYQEDWKCTFHNWIQTLGQNPAYVKNLLRMTLLYDTPSRALFAENRCKSILNEHFGLLIIKRKGDLLMKTGS</sequence>